<keyword evidence="2" id="KW-1185">Reference proteome</keyword>
<dbReference type="RefSeq" id="WP_104207881.1">
    <property type="nucleotide sequence ID" value="NZ_PHNF01000001.1"/>
</dbReference>
<evidence type="ECO:0000313" key="1">
    <source>
        <dbReference type="EMBL" id="PPE06712.1"/>
    </source>
</evidence>
<dbReference type="EMBL" id="PHNF01000001">
    <property type="protein sequence ID" value="PPE06712.1"/>
    <property type="molecule type" value="Genomic_DNA"/>
</dbReference>
<dbReference type="OrthoDB" id="396394at2"/>
<gene>
    <name evidence="1" type="ORF">MCORR_v1c03430</name>
</gene>
<organism evidence="1 2">
    <name type="scientific">Mesoplasma corruscae</name>
    <dbReference type="NCBI Taxonomy" id="216874"/>
    <lineage>
        <taxon>Bacteria</taxon>
        <taxon>Bacillati</taxon>
        <taxon>Mycoplasmatota</taxon>
        <taxon>Mollicutes</taxon>
        <taxon>Entomoplasmatales</taxon>
        <taxon>Entomoplasmataceae</taxon>
        <taxon>Mesoplasma</taxon>
    </lineage>
</organism>
<reference evidence="1 2" key="1">
    <citation type="submission" date="2017-11" db="EMBL/GenBank/DDBJ databases">
        <title>Genome sequence of Mesoplasma corruscae ELCA-2 (ATCC 49579).</title>
        <authorList>
            <person name="Lo W.-S."/>
            <person name="Kuo C.-H."/>
        </authorList>
    </citation>
    <scope>NUCLEOTIDE SEQUENCE [LARGE SCALE GENOMIC DNA]</scope>
    <source>
        <strain evidence="1 2">ELCA-2</strain>
    </source>
</reference>
<comment type="caution">
    <text evidence="1">The sequence shown here is derived from an EMBL/GenBank/DDBJ whole genome shotgun (WGS) entry which is preliminary data.</text>
</comment>
<protein>
    <recommendedName>
        <fullName evidence="3">Acetyltransferase</fullName>
    </recommendedName>
</protein>
<proteinExistence type="predicted"/>
<evidence type="ECO:0008006" key="3">
    <source>
        <dbReference type="Google" id="ProtNLM"/>
    </source>
</evidence>
<sequence length="305" mass="36008">MKKEYDIIFDYKDNKHFNQDLNGLIRKSNNENFEKWIFKNKNLNNFLPVTIINEKNEIIAALGITKFEIFIGDEKCTAIQLGNLFLKEVHKHENLEVELINAAIDKYSNVVDIIISFSNDIDEHIYEQTKFKKTKEYLYFLNWKHNEDTVRNKIKKLDLDLLQDFEIMTEKIKHSTKQSSHLDSKFDSSIKTFNILKYFANDTYHIPSLDVVVCYKYNKDVFDLISIFAHDKVDIEYLLKIIVPKHIKRVDFGFIPDLKEGLHIANTDIFVRSSENKIKSTLWTKEITTNISDSKIIFPILSRQK</sequence>
<dbReference type="AlphaFoldDB" id="A0A2S5RHM2"/>
<name>A0A2S5RHM2_9MOLU</name>
<dbReference type="Proteomes" id="UP000239785">
    <property type="component" value="Unassembled WGS sequence"/>
</dbReference>
<evidence type="ECO:0000313" key="2">
    <source>
        <dbReference type="Proteomes" id="UP000239785"/>
    </source>
</evidence>
<dbReference type="Gene3D" id="3.40.630.30">
    <property type="match status" value="1"/>
</dbReference>
<accession>A0A2S5RHM2</accession>